<dbReference type="AlphaFoldDB" id="A0A0F9FJ05"/>
<organism evidence="1">
    <name type="scientific">marine sediment metagenome</name>
    <dbReference type="NCBI Taxonomy" id="412755"/>
    <lineage>
        <taxon>unclassified sequences</taxon>
        <taxon>metagenomes</taxon>
        <taxon>ecological metagenomes</taxon>
    </lineage>
</organism>
<evidence type="ECO:0000313" key="1">
    <source>
        <dbReference type="EMBL" id="KKL78451.1"/>
    </source>
</evidence>
<name>A0A0F9FJ05_9ZZZZ</name>
<comment type="caution">
    <text evidence="1">The sequence shown here is derived from an EMBL/GenBank/DDBJ whole genome shotgun (WGS) entry which is preliminary data.</text>
</comment>
<proteinExistence type="predicted"/>
<gene>
    <name evidence="1" type="ORF">LCGC14_2024710</name>
</gene>
<protein>
    <submittedName>
        <fullName evidence="1">Uncharacterized protein</fullName>
    </submittedName>
</protein>
<sequence>MTLCVKVDWVAKGGGFMRRKYVGIDDDAEAVWVTARVVEELKALPQFGELLLLQVHDDLYESGKPYDVRLEGL</sequence>
<dbReference type="EMBL" id="LAZR01023450">
    <property type="protein sequence ID" value="KKL78451.1"/>
    <property type="molecule type" value="Genomic_DNA"/>
</dbReference>
<reference evidence="1" key="1">
    <citation type="journal article" date="2015" name="Nature">
        <title>Complex archaea that bridge the gap between prokaryotes and eukaryotes.</title>
        <authorList>
            <person name="Spang A."/>
            <person name="Saw J.H."/>
            <person name="Jorgensen S.L."/>
            <person name="Zaremba-Niedzwiedzka K."/>
            <person name="Martijn J."/>
            <person name="Lind A.E."/>
            <person name="van Eijk R."/>
            <person name="Schleper C."/>
            <person name="Guy L."/>
            <person name="Ettema T.J."/>
        </authorList>
    </citation>
    <scope>NUCLEOTIDE SEQUENCE</scope>
</reference>
<accession>A0A0F9FJ05</accession>